<evidence type="ECO:0000313" key="8">
    <source>
        <dbReference type="EMBL" id="KAF8563495.1"/>
    </source>
</evidence>
<dbReference type="PROSITE" id="PS51225">
    <property type="entry name" value="MARVEL"/>
    <property type="match status" value="1"/>
</dbReference>
<evidence type="ECO:0000256" key="6">
    <source>
        <dbReference type="SAM" id="Phobius"/>
    </source>
</evidence>
<feature type="transmembrane region" description="Helical" evidence="6">
    <location>
        <begin position="77"/>
        <end position="98"/>
    </location>
</feature>
<comment type="subcellular location">
    <subcellularLocation>
        <location evidence="1">Membrane</location>
        <topology evidence="1">Multi-pass membrane protein</topology>
    </subcellularLocation>
</comment>
<evidence type="ECO:0000256" key="4">
    <source>
        <dbReference type="ARBA" id="ARBA00023136"/>
    </source>
</evidence>
<keyword evidence="2 5" id="KW-0812">Transmembrane</keyword>
<evidence type="ECO:0000256" key="2">
    <source>
        <dbReference type="ARBA" id="ARBA00022692"/>
    </source>
</evidence>
<gene>
    <name evidence="8" type="ORF">P879_09299</name>
</gene>
<feature type="transmembrane region" description="Helical" evidence="6">
    <location>
        <begin position="104"/>
        <end position="123"/>
    </location>
</feature>
<keyword evidence="4 5" id="KW-0472">Membrane</keyword>
<dbReference type="GO" id="GO:0016020">
    <property type="term" value="C:membrane"/>
    <property type="evidence" value="ECO:0007669"/>
    <property type="project" value="UniProtKB-SubCell"/>
</dbReference>
<dbReference type="InterPro" id="IPR008253">
    <property type="entry name" value="Marvel"/>
</dbReference>
<feature type="transmembrane region" description="Helical" evidence="6">
    <location>
        <begin position="46"/>
        <end position="65"/>
    </location>
</feature>
<protein>
    <recommendedName>
        <fullName evidence="7">MARVEL domain-containing protein</fullName>
    </recommendedName>
</protein>
<evidence type="ECO:0000256" key="3">
    <source>
        <dbReference type="ARBA" id="ARBA00022989"/>
    </source>
</evidence>
<feature type="domain" description="MARVEL" evidence="7">
    <location>
        <begin position="40"/>
        <end position="165"/>
    </location>
</feature>
<keyword evidence="9" id="KW-1185">Reference proteome</keyword>
<organism evidence="8 9">
    <name type="scientific">Paragonimus westermani</name>
    <dbReference type="NCBI Taxonomy" id="34504"/>
    <lineage>
        <taxon>Eukaryota</taxon>
        <taxon>Metazoa</taxon>
        <taxon>Spiralia</taxon>
        <taxon>Lophotrochozoa</taxon>
        <taxon>Platyhelminthes</taxon>
        <taxon>Trematoda</taxon>
        <taxon>Digenea</taxon>
        <taxon>Plagiorchiida</taxon>
        <taxon>Troglotremata</taxon>
        <taxon>Troglotrematidae</taxon>
        <taxon>Paragonimus</taxon>
    </lineage>
</organism>
<comment type="caution">
    <text evidence="8">The sequence shown here is derived from an EMBL/GenBank/DDBJ whole genome shotgun (WGS) entry which is preliminary data.</text>
</comment>
<reference evidence="8 9" key="1">
    <citation type="submission" date="2019-07" db="EMBL/GenBank/DDBJ databases">
        <title>Annotation for the trematode Paragonimus westermani.</title>
        <authorList>
            <person name="Choi Y.-J."/>
        </authorList>
    </citation>
    <scope>NUCLEOTIDE SEQUENCE [LARGE SCALE GENOMIC DNA]</scope>
    <source>
        <strain evidence="8">180907_Pwestermani</strain>
    </source>
</reference>
<feature type="transmembrane region" description="Helical" evidence="6">
    <location>
        <begin position="135"/>
        <end position="155"/>
    </location>
</feature>
<accession>A0A8T0D6N3</accession>
<dbReference type="OrthoDB" id="5982489at2759"/>
<proteinExistence type="predicted"/>
<keyword evidence="3 6" id="KW-1133">Transmembrane helix</keyword>
<dbReference type="Proteomes" id="UP000699462">
    <property type="component" value="Unassembled WGS sequence"/>
</dbReference>
<evidence type="ECO:0000256" key="5">
    <source>
        <dbReference type="PROSITE-ProRule" id="PRU00581"/>
    </source>
</evidence>
<name>A0A8T0D6N3_9TREM</name>
<evidence type="ECO:0000256" key="1">
    <source>
        <dbReference type="ARBA" id="ARBA00004141"/>
    </source>
</evidence>
<dbReference type="AlphaFoldDB" id="A0A8T0D6N3"/>
<evidence type="ECO:0000313" key="9">
    <source>
        <dbReference type="Proteomes" id="UP000699462"/>
    </source>
</evidence>
<dbReference type="EMBL" id="JTDF01011709">
    <property type="protein sequence ID" value="KAF8563495.1"/>
    <property type="molecule type" value="Genomic_DNA"/>
</dbReference>
<sequence length="174" mass="19650">MLVAATNGPKDAQNVHQELVGDFAGQINLRRSKWIYYENYFRTFPAIIRIAEVVLMFVAFSMSCVDKKLLTTGGSWLVLTTVISLLTSLMFIIFHLFFLHRFLVVPWALIEFITGVFICTLIFSSGVLSAAYSHVGFIVIAQTVVLFLALAIYTIDGLITFKILMAGRYYEWSS</sequence>
<evidence type="ECO:0000259" key="7">
    <source>
        <dbReference type="PROSITE" id="PS51225"/>
    </source>
</evidence>